<evidence type="ECO:0000313" key="3">
    <source>
        <dbReference type="Proteomes" id="UP001189429"/>
    </source>
</evidence>
<feature type="region of interest" description="Disordered" evidence="1">
    <location>
        <begin position="101"/>
        <end position="144"/>
    </location>
</feature>
<comment type="caution">
    <text evidence="2">The sequence shown here is derived from an EMBL/GenBank/DDBJ whole genome shotgun (WGS) entry which is preliminary data.</text>
</comment>
<sequence length="246" mass="25679">MSLSEQDARKALGSLGLRPEVHKSQIGTLSGEGPGCARRVHHPALGRAAAGRAHQPPGRRGRHRAVPGPGRARQEGGAIVVASHDKAFVQALQVTDVASVSRGGAGEAGSVRVDAGPLPDAFSPSSPPGPSPLAAVATGGANSANVAEAAVEEVLLPRLEKQAAPKAAVDATSAAKAFKAKVATIEAEELMESIEKQETELEEAQQAMHERWTEDDGSTRPSRDWRQSWRPPLWEKLAATIQAATS</sequence>
<feature type="compositionally biased region" description="Basic and acidic residues" evidence="1">
    <location>
        <begin position="208"/>
        <end position="227"/>
    </location>
</feature>
<name>A0ABN9YFC4_9DINO</name>
<dbReference type="EMBL" id="CAUYUJ010022547">
    <property type="protein sequence ID" value="CAK0911257.1"/>
    <property type="molecule type" value="Genomic_DNA"/>
</dbReference>
<feature type="region of interest" description="Disordered" evidence="1">
    <location>
        <begin position="1"/>
        <end position="77"/>
    </location>
</feature>
<dbReference type="Proteomes" id="UP001189429">
    <property type="component" value="Unassembled WGS sequence"/>
</dbReference>
<protein>
    <submittedName>
        <fullName evidence="2">Uncharacterized protein</fullName>
    </submittedName>
</protein>
<reference evidence="2" key="1">
    <citation type="submission" date="2023-10" db="EMBL/GenBank/DDBJ databases">
        <authorList>
            <person name="Chen Y."/>
            <person name="Shah S."/>
            <person name="Dougan E. K."/>
            <person name="Thang M."/>
            <person name="Chan C."/>
        </authorList>
    </citation>
    <scope>NUCLEOTIDE SEQUENCE [LARGE SCALE GENOMIC DNA]</scope>
</reference>
<feature type="compositionally biased region" description="Basic and acidic residues" evidence="1">
    <location>
        <begin position="1"/>
        <end position="10"/>
    </location>
</feature>
<keyword evidence="3" id="KW-1185">Reference proteome</keyword>
<evidence type="ECO:0000256" key="1">
    <source>
        <dbReference type="SAM" id="MobiDB-lite"/>
    </source>
</evidence>
<accession>A0ABN9YFC4</accession>
<gene>
    <name evidence="2" type="ORF">PCOR1329_LOCUS85184</name>
</gene>
<feature type="region of interest" description="Disordered" evidence="1">
    <location>
        <begin position="195"/>
        <end position="227"/>
    </location>
</feature>
<proteinExistence type="predicted"/>
<evidence type="ECO:0000313" key="2">
    <source>
        <dbReference type="EMBL" id="CAK0911257.1"/>
    </source>
</evidence>
<organism evidence="2 3">
    <name type="scientific">Prorocentrum cordatum</name>
    <dbReference type="NCBI Taxonomy" id="2364126"/>
    <lineage>
        <taxon>Eukaryota</taxon>
        <taxon>Sar</taxon>
        <taxon>Alveolata</taxon>
        <taxon>Dinophyceae</taxon>
        <taxon>Prorocentrales</taxon>
        <taxon>Prorocentraceae</taxon>
        <taxon>Prorocentrum</taxon>
    </lineage>
</organism>